<dbReference type="Proteomes" id="UP001065322">
    <property type="component" value="Chromosome"/>
</dbReference>
<dbReference type="Pfam" id="PF00593">
    <property type="entry name" value="TonB_dep_Rec_b-barrel"/>
    <property type="match status" value="1"/>
</dbReference>
<evidence type="ECO:0000256" key="5">
    <source>
        <dbReference type="ARBA" id="ARBA00022692"/>
    </source>
</evidence>
<dbReference type="InterPro" id="IPR039426">
    <property type="entry name" value="TonB-dep_rcpt-like"/>
</dbReference>
<evidence type="ECO:0000313" key="17">
    <source>
        <dbReference type="Proteomes" id="UP001065322"/>
    </source>
</evidence>
<evidence type="ECO:0000259" key="14">
    <source>
        <dbReference type="Pfam" id="PF00593"/>
    </source>
</evidence>
<evidence type="ECO:0000259" key="15">
    <source>
        <dbReference type="Pfam" id="PF07715"/>
    </source>
</evidence>
<evidence type="ECO:0000256" key="7">
    <source>
        <dbReference type="ARBA" id="ARBA00023065"/>
    </source>
</evidence>
<evidence type="ECO:0000313" key="16">
    <source>
        <dbReference type="EMBL" id="UXD86040.1"/>
    </source>
</evidence>
<evidence type="ECO:0000256" key="9">
    <source>
        <dbReference type="ARBA" id="ARBA00023136"/>
    </source>
</evidence>
<evidence type="ECO:0000256" key="6">
    <source>
        <dbReference type="ARBA" id="ARBA00023004"/>
    </source>
</evidence>
<dbReference type="Pfam" id="PF07715">
    <property type="entry name" value="Plug"/>
    <property type="match status" value="1"/>
</dbReference>
<dbReference type="RefSeq" id="WP_260998038.1">
    <property type="nucleotide sequence ID" value="NZ_CP054475.1"/>
</dbReference>
<dbReference type="InterPro" id="IPR000531">
    <property type="entry name" value="Beta-barrel_TonB"/>
</dbReference>
<feature type="domain" description="TonB-dependent receptor plug" evidence="15">
    <location>
        <begin position="42"/>
        <end position="148"/>
    </location>
</feature>
<keyword evidence="2 11" id="KW-0813">Transport</keyword>
<organism evidence="16 17">
    <name type="scientific">Thalassolituus hydrocarboniclasticus</name>
    <dbReference type="NCBI Taxonomy" id="2742796"/>
    <lineage>
        <taxon>Bacteria</taxon>
        <taxon>Pseudomonadati</taxon>
        <taxon>Pseudomonadota</taxon>
        <taxon>Gammaproteobacteria</taxon>
        <taxon>Oceanospirillales</taxon>
        <taxon>Oceanospirillaceae</taxon>
        <taxon>Thalassolituus</taxon>
    </lineage>
</organism>
<gene>
    <name evidence="16" type="ORF">HUF19_00615</name>
</gene>
<evidence type="ECO:0000256" key="4">
    <source>
        <dbReference type="ARBA" id="ARBA00022496"/>
    </source>
</evidence>
<dbReference type="InterPro" id="IPR012910">
    <property type="entry name" value="Plug_dom"/>
</dbReference>
<dbReference type="InterPro" id="IPR036942">
    <property type="entry name" value="Beta-barrel_TonB_sf"/>
</dbReference>
<keyword evidence="3 11" id="KW-1134">Transmembrane beta strand</keyword>
<keyword evidence="17" id="KW-1185">Reference proteome</keyword>
<feature type="signal peptide" evidence="13">
    <location>
        <begin position="1"/>
        <end position="22"/>
    </location>
</feature>
<reference evidence="17" key="1">
    <citation type="submission" date="2020-06" db="EMBL/GenBank/DDBJ databases">
        <title>Thalassolituus marinus alknpb1M-1, a hydrocarbon-degrading bacterium isolated from the deep-sea overlying water using an in-situ strategy from the South China Sea basin.</title>
        <authorList>
            <person name="Dong C."/>
            <person name="Chen Y."/>
            <person name="Shao Z."/>
        </authorList>
    </citation>
    <scope>NUCLEOTIDE SEQUENCE [LARGE SCALE GENOMIC DNA]</scope>
    <source>
        <strain evidence="17">alknpb1M-1</strain>
    </source>
</reference>
<keyword evidence="13" id="KW-0732">Signal</keyword>
<keyword evidence="6" id="KW-0408">Iron</keyword>
<dbReference type="PANTHER" id="PTHR32552">
    <property type="entry name" value="FERRICHROME IRON RECEPTOR-RELATED"/>
    <property type="match status" value="1"/>
</dbReference>
<evidence type="ECO:0000256" key="11">
    <source>
        <dbReference type="PROSITE-ProRule" id="PRU01360"/>
    </source>
</evidence>
<keyword evidence="9 11" id="KW-0472">Membrane</keyword>
<evidence type="ECO:0000256" key="2">
    <source>
        <dbReference type="ARBA" id="ARBA00022448"/>
    </source>
</evidence>
<feature type="domain" description="TonB-dependent receptor-like beta-barrel" evidence="14">
    <location>
        <begin position="230"/>
        <end position="691"/>
    </location>
</feature>
<sequence>MKKTPLSLLVLLAPLTPLSVFAADDVTLSTQTVQADFRKTDVQQIPEAVTLVGSEQIEARSAQHLDQILSFAPNVNFASGTSRGRYFQIRGIGERSQFVDPVNPSVGLVIDGIDMTGLGAAATLFDVQQVEILRGPQGTRFGANALAGMINIRSNDPTQNNEGYISAKAGNYSSYGLGAALSGSLSDNLQGRIAMHGFESDGYIDNEFLNRDDTNNQDEKIARAKLHWQLSERSELNLTYLYADIDNGYDAYSLDNNRTTLSNRPGKDTQDTNAFALAYNHELNSAVRFESEITGSWNKAEYSYDEDWAYGEYIWLSDDPVYQPDPCDTTQGPCLAPVDGYSSFDQYLRNFDRNSIGLRFLSGTDGRLFSDSTDWVAGIYMMQREETLKRNYTYNNGQYQSDLTVDSVSAYAELSTAFTPSTTLTYGVRAENWKNDFSDNANTLDAAKNDVVSDTNETLWGGKVTLETLLGVDHLGYISLARGYKAGGVNTDPDISEANRTFDTEFNNTVELGLKSSLAEDALKTRLAVFYIQRKNQQVKSSYAVQKPDNSITFQDYLANAAEGENYGLELESEWQLSDALLWDLSLGYLHAEFSDYSYEQNEYDASGNVVGSTTVDKSGRAQAHAPEYSLATALTYALTDTLSLRAESEAKDEFYFSDSHDEKARASVLWHARLSYQQGPLDLALAGRNLTNRETDVRGFGGFGNDPRNGYAENAYRQLGEPRLVMLEAKYSF</sequence>
<protein>
    <submittedName>
        <fullName evidence="16">TonB-dependent receptor</fullName>
    </submittedName>
</protein>
<keyword evidence="4" id="KW-0410">Iron transport</keyword>
<evidence type="ECO:0000256" key="3">
    <source>
        <dbReference type="ARBA" id="ARBA00022452"/>
    </source>
</evidence>
<evidence type="ECO:0000256" key="13">
    <source>
        <dbReference type="SAM" id="SignalP"/>
    </source>
</evidence>
<proteinExistence type="inferred from homology"/>
<name>A0ABY6A5P9_9GAMM</name>
<keyword evidence="10 11" id="KW-0998">Cell outer membrane</keyword>
<accession>A0ABY6A5P9</accession>
<evidence type="ECO:0000256" key="8">
    <source>
        <dbReference type="ARBA" id="ARBA00023077"/>
    </source>
</evidence>
<feature type="chain" id="PRO_5045071582" evidence="13">
    <location>
        <begin position="23"/>
        <end position="734"/>
    </location>
</feature>
<keyword evidence="16" id="KW-0675">Receptor</keyword>
<comment type="subcellular location">
    <subcellularLocation>
        <location evidence="1 11">Cell outer membrane</location>
        <topology evidence="1 11">Multi-pass membrane protein</topology>
    </subcellularLocation>
</comment>
<dbReference type="Gene3D" id="2.40.170.20">
    <property type="entry name" value="TonB-dependent receptor, beta-barrel domain"/>
    <property type="match status" value="1"/>
</dbReference>
<dbReference type="EMBL" id="CP054475">
    <property type="protein sequence ID" value="UXD86040.1"/>
    <property type="molecule type" value="Genomic_DNA"/>
</dbReference>
<keyword evidence="5 11" id="KW-0812">Transmembrane</keyword>
<dbReference type="SUPFAM" id="SSF56935">
    <property type="entry name" value="Porins"/>
    <property type="match status" value="1"/>
</dbReference>
<evidence type="ECO:0000256" key="10">
    <source>
        <dbReference type="ARBA" id="ARBA00023237"/>
    </source>
</evidence>
<comment type="similarity">
    <text evidence="11 12">Belongs to the TonB-dependent receptor family.</text>
</comment>
<dbReference type="PROSITE" id="PS52016">
    <property type="entry name" value="TONB_DEPENDENT_REC_3"/>
    <property type="match status" value="1"/>
</dbReference>
<evidence type="ECO:0000256" key="1">
    <source>
        <dbReference type="ARBA" id="ARBA00004571"/>
    </source>
</evidence>
<keyword evidence="8 12" id="KW-0798">TonB box</keyword>
<keyword evidence="7" id="KW-0406">Ion transport</keyword>
<dbReference type="PANTHER" id="PTHR32552:SF81">
    <property type="entry name" value="TONB-DEPENDENT OUTER MEMBRANE RECEPTOR"/>
    <property type="match status" value="1"/>
</dbReference>
<evidence type="ECO:0000256" key="12">
    <source>
        <dbReference type="RuleBase" id="RU003357"/>
    </source>
</evidence>